<proteinExistence type="predicted"/>
<dbReference type="EMBL" id="CP048409">
    <property type="protein sequence ID" value="QIA07067.1"/>
    <property type="molecule type" value="Genomic_DNA"/>
</dbReference>
<dbReference type="RefSeq" id="WP_163344996.1">
    <property type="nucleotide sequence ID" value="NZ_CP048409.1"/>
</dbReference>
<keyword evidence="1" id="KW-0812">Transmembrane</keyword>
<gene>
    <name evidence="2" type="ORF">G0Q07_04665</name>
</gene>
<dbReference type="KEGG" id="drc:G0Q07_04665"/>
<evidence type="ECO:0000313" key="2">
    <source>
        <dbReference type="EMBL" id="QIA07067.1"/>
    </source>
</evidence>
<protein>
    <submittedName>
        <fullName evidence="2">Uncharacterized protein</fullName>
    </submittedName>
</protein>
<reference evidence="2 3" key="1">
    <citation type="submission" date="2020-02" db="EMBL/GenBank/DDBJ databases">
        <title>Genome sequencing for Draconibacterium sp. strain M1.</title>
        <authorList>
            <person name="Park S.-J."/>
        </authorList>
    </citation>
    <scope>NUCLEOTIDE SEQUENCE [LARGE SCALE GENOMIC DNA]</scope>
    <source>
        <strain evidence="2 3">M1</strain>
    </source>
</reference>
<evidence type="ECO:0000313" key="3">
    <source>
        <dbReference type="Proteomes" id="UP000474630"/>
    </source>
</evidence>
<dbReference type="AlphaFoldDB" id="A0A6C0RAF0"/>
<feature type="transmembrane region" description="Helical" evidence="1">
    <location>
        <begin position="223"/>
        <end position="247"/>
    </location>
</feature>
<sequence length="248" mass="28129">MNKNDEKLKAMWNKAETLMEASDYKSSSIEQFISGRSNDTTQKIKNIIILDLVLKALALCVLAIDFVLYFGTTNVMSVTVAGMVLLIPLIFMQYKMLNRFSEAADNGQNTRDKLAYMLTYLKTKFFTTLLSVSGTYLFGFIAGSLVYFYTAYGYVRPLNGVDFVVFLTFILIGIALNFFVNQGQVKYHIKHLEICLNDLNDKNLELVSENIELQRKRDRSNKILLALVLVTGILLLVIVLKNIGFIVK</sequence>
<evidence type="ECO:0000256" key="1">
    <source>
        <dbReference type="SAM" id="Phobius"/>
    </source>
</evidence>
<keyword evidence="1" id="KW-0472">Membrane</keyword>
<organism evidence="2 3">
    <name type="scientific">Draconibacterium halophilum</name>
    <dbReference type="NCBI Taxonomy" id="2706887"/>
    <lineage>
        <taxon>Bacteria</taxon>
        <taxon>Pseudomonadati</taxon>
        <taxon>Bacteroidota</taxon>
        <taxon>Bacteroidia</taxon>
        <taxon>Marinilabiliales</taxon>
        <taxon>Prolixibacteraceae</taxon>
        <taxon>Draconibacterium</taxon>
    </lineage>
</organism>
<name>A0A6C0RAF0_9BACT</name>
<keyword evidence="1" id="KW-1133">Transmembrane helix</keyword>
<dbReference type="Proteomes" id="UP000474630">
    <property type="component" value="Chromosome"/>
</dbReference>
<feature type="transmembrane region" description="Helical" evidence="1">
    <location>
        <begin position="47"/>
        <end position="69"/>
    </location>
</feature>
<feature type="transmembrane region" description="Helical" evidence="1">
    <location>
        <begin position="161"/>
        <end position="180"/>
    </location>
</feature>
<keyword evidence="3" id="KW-1185">Reference proteome</keyword>
<accession>A0A6C0RAF0</accession>
<feature type="transmembrane region" description="Helical" evidence="1">
    <location>
        <begin position="75"/>
        <end position="92"/>
    </location>
</feature>
<feature type="transmembrane region" description="Helical" evidence="1">
    <location>
        <begin position="125"/>
        <end position="149"/>
    </location>
</feature>